<evidence type="ECO:0000256" key="1">
    <source>
        <dbReference type="SAM" id="Phobius"/>
    </source>
</evidence>
<evidence type="ECO:0000313" key="2">
    <source>
        <dbReference type="EMBL" id="MBD2868118.1"/>
    </source>
</evidence>
<accession>A0A927CK88</accession>
<keyword evidence="1" id="KW-0472">Membrane</keyword>
<keyword evidence="3" id="KW-1185">Reference proteome</keyword>
<evidence type="ECO:0000313" key="3">
    <source>
        <dbReference type="Proteomes" id="UP000632125"/>
    </source>
</evidence>
<reference evidence="2" key="1">
    <citation type="submission" date="2020-09" db="EMBL/GenBank/DDBJ databases">
        <title>A novel bacterium of genus Paenibacillus, isolated from South China Sea.</title>
        <authorList>
            <person name="Huang H."/>
            <person name="Mo K."/>
            <person name="Hu Y."/>
        </authorList>
    </citation>
    <scope>NUCLEOTIDE SEQUENCE</scope>
    <source>
        <strain evidence="2">IB182493</strain>
    </source>
</reference>
<keyword evidence="1" id="KW-1133">Transmembrane helix</keyword>
<dbReference type="Proteomes" id="UP000632125">
    <property type="component" value="Unassembled WGS sequence"/>
</dbReference>
<dbReference type="InterPro" id="IPR046001">
    <property type="entry name" value="DUF5957"/>
</dbReference>
<sequence length="64" mass="6723">MRMLLAALIGLALGAIAGLVLSSLIGIVSYLTFDRPVGIKYLPIYFGAAGAIAGLSFERRRARG</sequence>
<gene>
    <name evidence="2" type="ORF">IDH41_06000</name>
</gene>
<proteinExistence type="predicted"/>
<protein>
    <submittedName>
        <fullName evidence="2">Uncharacterized protein</fullName>
    </submittedName>
</protein>
<keyword evidence="1" id="KW-0812">Transmembrane</keyword>
<feature type="transmembrane region" description="Helical" evidence="1">
    <location>
        <begin position="38"/>
        <end position="57"/>
    </location>
</feature>
<name>A0A927CK88_9BACL</name>
<dbReference type="AlphaFoldDB" id="A0A927CK88"/>
<organism evidence="2 3">
    <name type="scientific">Paenibacillus arenilitoris</name>
    <dbReference type="NCBI Taxonomy" id="2772299"/>
    <lineage>
        <taxon>Bacteria</taxon>
        <taxon>Bacillati</taxon>
        <taxon>Bacillota</taxon>
        <taxon>Bacilli</taxon>
        <taxon>Bacillales</taxon>
        <taxon>Paenibacillaceae</taxon>
        <taxon>Paenibacillus</taxon>
    </lineage>
</organism>
<comment type="caution">
    <text evidence="2">The sequence shown here is derived from an EMBL/GenBank/DDBJ whole genome shotgun (WGS) entry which is preliminary data.</text>
</comment>
<dbReference type="Pfam" id="PF19382">
    <property type="entry name" value="DUF5957"/>
    <property type="match status" value="1"/>
</dbReference>
<dbReference type="EMBL" id="JACXIY010000007">
    <property type="protein sequence ID" value="MBD2868118.1"/>
    <property type="molecule type" value="Genomic_DNA"/>
</dbReference>